<dbReference type="InterPro" id="IPR015424">
    <property type="entry name" value="PyrdxlP-dep_Trfase"/>
</dbReference>
<dbReference type="Gene3D" id="3.40.640.10">
    <property type="entry name" value="Type I PLP-dependent aspartate aminotransferase-like (Major domain)"/>
    <property type="match status" value="1"/>
</dbReference>
<keyword evidence="7" id="KW-1185">Reference proteome</keyword>
<comment type="similarity">
    <text evidence="3">Belongs to the class-III pyridoxal-phosphate-dependent aminotransferase family.</text>
</comment>
<organism evidence="6 7">
    <name type="scientific">Lupinus luteus</name>
    <name type="common">European yellow lupine</name>
    <dbReference type="NCBI Taxonomy" id="3873"/>
    <lineage>
        <taxon>Eukaryota</taxon>
        <taxon>Viridiplantae</taxon>
        <taxon>Streptophyta</taxon>
        <taxon>Embryophyta</taxon>
        <taxon>Tracheophyta</taxon>
        <taxon>Spermatophyta</taxon>
        <taxon>Magnoliopsida</taxon>
        <taxon>eudicotyledons</taxon>
        <taxon>Gunneridae</taxon>
        <taxon>Pentapetalae</taxon>
        <taxon>rosids</taxon>
        <taxon>fabids</taxon>
        <taxon>Fabales</taxon>
        <taxon>Fabaceae</taxon>
        <taxon>Papilionoideae</taxon>
        <taxon>50 kb inversion clade</taxon>
        <taxon>genistoids sensu lato</taxon>
        <taxon>core genistoids</taxon>
        <taxon>Genisteae</taxon>
        <taxon>Lupinus</taxon>
    </lineage>
</organism>
<evidence type="ECO:0000256" key="3">
    <source>
        <dbReference type="ARBA" id="ARBA00008954"/>
    </source>
</evidence>
<accession>A0AAV1VR62</accession>
<gene>
    <name evidence="6" type="ORF">LLUT_LOCUS550</name>
</gene>
<protein>
    <submittedName>
        <fullName evidence="6">Uncharacterized protein</fullName>
    </submittedName>
</protein>
<keyword evidence="5" id="KW-0808">Transferase</keyword>
<sequence length="148" mass="16979">MLHFIHVDHIPQLCNLNRRVVHFVNSGSKANELAMIVARLYTGNLGMVSLRNAYHGGSSSTIWLTTLNTWKYPISEVCSHSSHNVVHKTKVKSLHNIVKLIVLWDKRYITVLNLFPVKKKVDRAVEIKELKISFNLAGQWHNLYNVLP</sequence>
<dbReference type="AlphaFoldDB" id="A0AAV1VR62"/>
<evidence type="ECO:0000256" key="4">
    <source>
        <dbReference type="ARBA" id="ARBA00022576"/>
    </source>
</evidence>
<evidence type="ECO:0000313" key="6">
    <source>
        <dbReference type="EMBL" id="CAL0299490.1"/>
    </source>
</evidence>
<keyword evidence="4" id="KW-0032">Aminotransferase</keyword>
<dbReference type="PANTHER" id="PTHR45688">
    <property type="match status" value="1"/>
</dbReference>
<dbReference type="PANTHER" id="PTHR45688:SF3">
    <property type="entry name" value="ALANINE--GLYOXYLATE AMINOTRANSFERASE 2, MITOCHONDRIAL"/>
    <property type="match status" value="1"/>
</dbReference>
<evidence type="ECO:0000256" key="2">
    <source>
        <dbReference type="ARBA" id="ARBA00004173"/>
    </source>
</evidence>
<dbReference type="GO" id="GO:0019481">
    <property type="term" value="P:L-alanine catabolic process, by transamination"/>
    <property type="evidence" value="ECO:0007669"/>
    <property type="project" value="TreeGrafter"/>
</dbReference>
<comment type="caution">
    <text evidence="6">The sequence shown here is derived from an EMBL/GenBank/DDBJ whole genome shotgun (WGS) entry which is preliminary data.</text>
</comment>
<dbReference type="EMBL" id="CAXHTB010000001">
    <property type="protein sequence ID" value="CAL0299490.1"/>
    <property type="molecule type" value="Genomic_DNA"/>
</dbReference>
<evidence type="ECO:0000313" key="7">
    <source>
        <dbReference type="Proteomes" id="UP001497480"/>
    </source>
</evidence>
<dbReference type="Proteomes" id="UP001497480">
    <property type="component" value="Unassembled WGS sequence"/>
</dbReference>
<proteinExistence type="inferred from homology"/>
<dbReference type="SUPFAM" id="SSF53383">
    <property type="entry name" value="PLP-dependent transferases"/>
    <property type="match status" value="1"/>
</dbReference>
<evidence type="ECO:0000256" key="1">
    <source>
        <dbReference type="ARBA" id="ARBA00001933"/>
    </source>
</evidence>
<comment type="cofactor">
    <cofactor evidence="1">
        <name>pyridoxal 5'-phosphate</name>
        <dbReference type="ChEBI" id="CHEBI:597326"/>
    </cofactor>
</comment>
<dbReference type="InterPro" id="IPR015421">
    <property type="entry name" value="PyrdxlP-dep_Trfase_major"/>
</dbReference>
<comment type="subcellular location">
    <subcellularLocation>
        <location evidence="2">Mitochondrion</location>
    </subcellularLocation>
</comment>
<dbReference type="GO" id="GO:0005739">
    <property type="term" value="C:mitochondrion"/>
    <property type="evidence" value="ECO:0007669"/>
    <property type="project" value="UniProtKB-SubCell"/>
</dbReference>
<evidence type="ECO:0000256" key="5">
    <source>
        <dbReference type="ARBA" id="ARBA00022679"/>
    </source>
</evidence>
<dbReference type="GO" id="GO:0008453">
    <property type="term" value="F:alanine-glyoxylate transaminase activity"/>
    <property type="evidence" value="ECO:0007669"/>
    <property type="project" value="TreeGrafter"/>
</dbReference>
<dbReference type="GO" id="GO:0009436">
    <property type="term" value="P:glyoxylate catabolic process"/>
    <property type="evidence" value="ECO:0007669"/>
    <property type="project" value="TreeGrafter"/>
</dbReference>
<name>A0AAV1VR62_LUPLU</name>
<reference evidence="6 7" key="1">
    <citation type="submission" date="2024-03" db="EMBL/GenBank/DDBJ databases">
        <authorList>
            <person name="Martinez-Hernandez J."/>
        </authorList>
    </citation>
    <scope>NUCLEOTIDE SEQUENCE [LARGE SCALE GENOMIC DNA]</scope>
</reference>